<dbReference type="GO" id="GO:0016787">
    <property type="term" value="F:hydrolase activity"/>
    <property type="evidence" value="ECO:0007669"/>
    <property type="project" value="UniProtKB-KW"/>
</dbReference>
<organism evidence="3 4">
    <name type="scientific">Marivirga lumbricoides</name>
    <dbReference type="NCBI Taxonomy" id="1046115"/>
    <lineage>
        <taxon>Bacteria</taxon>
        <taxon>Pseudomonadati</taxon>
        <taxon>Bacteroidota</taxon>
        <taxon>Cytophagia</taxon>
        <taxon>Cytophagales</taxon>
        <taxon>Marivirgaceae</taxon>
        <taxon>Marivirga</taxon>
    </lineage>
</organism>
<reference evidence="3 4" key="1">
    <citation type="submission" date="2018-03" db="EMBL/GenBank/DDBJ databases">
        <title>Cross-interface Injection: A General Nanoliter Liquid Handling Method Applied to Single Cells Genome Amplification Automated Nanoliter Liquid Handling Applied to Single Cell Multiple Displacement Amplification.</title>
        <authorList>
            <person name="Yun J."/>
            <person name="Xu P."/>
            <person name="Xu J."/>
            <person name="Dai X."/>
            <person name="Wang Y."/>
            <person name="Zheng X."/>
            <person name="Cao C."/>
            <person name="Yi Q."/>
            <person name="Zhu Y."/>
            <person name="Wang L."/>
            <person name="Dong Z."/>
            <person name="Huang Y."/>
            <person name="Huang L."/>
            <person name="Du W."/>
        </authorList>
    </citation>
    <scope>NUCLEOTIDE SEQUENCE [LARGE SCALE GENOMIC DNA]</scope>
    <source>
        <strain evidence="3 4">Z-D1-2</strain>
    </source>
</reference>
<dbReference type="AlphaFoldDB" id="A0A2T4DSD9"/>
<keyword evidence="1 3" id="KW-0378">Hydrolase</keyword>
<dbReference type="InterPro" id="IPR011650">
    <property type="entry name" value="Peptidase_M20_dimer"/>
</dbReference>
<dbReference type="EMBL" id="PYVU01000037">
    <property type="protein sequence ID" value="PTB96745.1"/>
    <property type="molecule type" value="Genomic_DNA"/>
</dbReference>
<name>A0A2T4DSD9_9BACT</name>
<accession>A0A2T4DSD9</accession>
<dbReference type="PANTHER" id="PTHR11014">
    <property type="entry name" value="PEPTIDASE M20 FAMILY MEMBER"/>
    <property type="match status" value="1"/>
</dbReference>
<gene>
    <name evidence="3" type="ORF">C9994_05890</name>
</gene>
<feature type="domain" description="Peptidase M20 dimerisation" evidence="2">
    <location>
        <begin position="180"/>
        <end position="279"/>
    </location>
</feature>
<dbReference type="InterPro" id="IPR017439">
    <property type="entry name" value="Amidohydrolase"/>
</dbReference>
<evidence type="ECO:0000256" key="1">
    <source>
        <dbReference type="ARBA" id="ARBA00022801"/>
    </source>
</evidence>
<dbReference type="InterPro" id="IPR036264">
    <property type="entry name" value="Bact_exopeptidase_dim_dom"/>
</dbReference>
<dbReference type="PANTHER" id="PTHR11014:SF169">
    <property type="entry name" value="CLAN MH, FAMILY M20, PEPTIDASE T-LIKE METALLOPEPTIDASE"/>
    <property type="match status" value="1"/>
</dbReference>
<comment type="caution">
    <text evidence="3">The sequence shown here is derived from an EMBL/GenBank/DDBJ whole genome shotgun (WGS) entry which is preliminary data.</text>
</comment>
<dbReference type="Gene3D" id="3.30.70.360">
    <property type="match status" value="1"/>
</dbReference>
<sequence length="316" mass="34998">MQFTPDLDDLKKFRHQLHQHAETSNNEAFTSNIVKKKLEEYYPHKIIENVGGHGLVAIFKGKNPGKNVGIRADMDALPIDEFLDLPYGSITSNVAHKCGHDGHMTMVTGLGDYLQKNQPEYGDVYLIYQPAEETGEGAARVIKSLKALNIHLDYLFGLHNLPGVEKNLIVSKKSIFAAASKGMVIKLTGETSHAAEPENGKSPGLAIAKIITEITNLHKNHTFSSLTLATVIHTVMGEIAFGTSPGYGEVRVTLRAMQDKDMHELTNLAEDIVIQAAKENQLKQDISYIESFPSTENSEYIFETLQKSCPLKKYSF</sequence>
<dbReference type="Pfam" id="PF01546">
    <property type="entry name" value="Peptidase_M20"/>
    <property type="match status" value="1"/>
</dbReference>
<evidence type="ECO:0000313" key="4">
    <source>
        <dbReference type="Proteomes" id="UP000240608"/>
    </source>
</evidence>
<dbReference type="Pfam" id="PF07687">
    <property type="entry name" value="M20_dimer"/>
    <property type="match status" value="1"/>
</dbReference>
<dbReference type="Proteomes" id="UP000240608">
    <property type="component" value="Unassembled WGS sequence"/>
</dbReference>
<dbReference type="SUPFAM" id="SSF55031">
    <property type="entry name" value="Bacterial exopeptidase dimerisation domain"/>
    <property type="match status" value="1"/>
</dbReference>
<proteinExistence type="predicted"/>
<dbReference type="InterPro" id="IPR002933">
    <property type="entry name" value="Peptidase_M20"/>
</dbReference>
<dbReference type="NCBIfam" id="TIGR01891">
    <property type="entry name" value="amidohydrolases"/>
    <property type="match status" value="1"/>
</dbReference>
<evidence type="ECO:0000313" key="3">
    <source>
        <dbReference type="EMBL" id="PTB96745.1"/>
    </source>
</evidence>
<evidence type="ECO:0000259" key="2">
    <source>
        <dbReference type="Pfam" id="PF07687"/>
    </source>
</evidence>
<dbReference type="Gene3D" id="3.40.630.10">
    <property type="entry name" value="Zn peptidases"/>
    <property type="match status" value="1"/>
</dbReference>
<protein>
    <submittedName>
        <fullName evidence="3">Amidohydrolase</fullName>
    </submittedName>
</protein>
<dbReference type="SUPFAM" id="SSF53187">
    <property type="entry name" value="Zn-dependent exopeptidases"/>
    <property type="match status" value="1"/>
</dbReference>